<dbReference type="RefSeq" id="XP_043047802.1">
    <property type="nucleotide sequence ID" value="XM_043192747.1"/>
</dbReference>
<evidence type="ECO:0000256" key="3">
    <source>
        <dbReference type="ARBA" id="ARBA00022552"/>
    </source>
</evidence>
<dbReference type="GO" id="GO:0032040">
    <property type="term" value="C:small-subunit processome"/>
    <property type="evidence" value="ECO:0007669"/>
    <property type="project" value="InterPro"/>
</dbReference>
<dbReference type="FunFam" id="3.40.50.1010:FF:000006">
    <property type="entry name" value="rRNA-processing protein UTP23 homolog"/>
    <property type="match status" value="1"/>
</dbReference>
<evidence type="ECO:0000313" key="10">
    <source>
        <dbReference type="EMBL" id="KAG7192252.1"/>
    </source>
</evidence>
<dbReference type="InterPro" id="IPR057776">
    <property type="entry name" value="UTP23_sensor"/>
</dbReference>
<feature type="domain" description="UTP23 sensor motif region" evidence="9">
    <location>
        <begin position="203"/>
        <end position="221"/>
    </location>
</feature>
<dbReference type="GeneID" id="66115344"/>
<dbReference type="Pfam" id="PF04900">
    <property type="entry name" value="Fcf1"/>
    <property type="match status" value="1"/>
</dbReference>
<dbReference type="InterPro" id="IPR006984">
    <property type="entry name" value="Fcf1/UTP23"/>
</dbReference>
<protein>
    <recommendedName>
        <fullName evidence="7">U three protein 23</fullName>
    </recommendedName>
</protein>
<gene>
    <name evidence="10" type="ORF">KQ657_001970</name>
</gene>
<keyword evidence="3" id="KW-0698">rRNA processing</keyword>
<evidence type="ECO:0000256" key="5">
    <source>
        <dbReference type="ARBA" id="ARBA00037300"/>
    </source>
</evidence>
<proteinExistence type="inferred from homology"/>
<comment type="caution">
    <text evidence="10">The sequence shown here is derived from an EMBL/GenBank/DDBJ whole genome shotgun (WGS) entry which is preliminary data.</text>
</comment>
<evidence type="ECO:0000256" key="8">
    <source>
        <dbReference type="SAM" id="MobiDB-lite"/>
    </source>
</evidence>
<dbReference type="Gene3D" id="3.40.50.1010">
    <property type="entry name" value="5'-nuclease"/>
    <property type="match status" value="1"/>
</dbReference>
<dbReference type="GO" id="GO:0006364">
    <property type="term" value="P:rRNA processing"/>
    <property type="evidence" value="ECO:0007669"/>
    <property type="project" value="UniProtKB-KW"/>
</dbReference>
<dbReference type="PANTHER" id="PTHR12416">
    <property type="entry name" value="RRNA-PROCESSING PROTEIN UTP23 HOMOLOG"/>
    <property type="match status" value="1"/>
</dbReference>
<evidence type="ECO:0000256" key="2">
    <source>
        <dbReference type="ARBA" id="ARBA00022517"/>
    </source>
</evidence>
<evidence type="ECO:0000256" key="6">
    <source>
        <dbReference type="ARBA" id="ARBA00038503"/>
    </source>
</evidence>
<dbReference type="AlphaFoldDB" id="A0A9P8AH91"/>
<dbReference type="Pfam" id="PF24779">
    <property type="entry name" value="UTP23_sensor"/>
    <property type="match status" value="1"/>
</dbReference>
<comment type="subcellular location">
    <subcellularLocation>
        <location evidence="1">Nucleus</location>
        <location evidence="1">Nucleolus</location>
    </subcellularLocation>
</comment>
<reference evidence="10" key="1">
    <citation type="submission" date="2021-03" db="EMBL/GenBank/DDBJ databases">
        <authorList>
            <person name="Palmer J.M."/>
        </authorList>
    </citation>
    <scope>NUCLEOTIDE SEQUENCE</scope>
    <source>
        <strain evidence="10">ARV_011</strain>
    </source>
</reference>
<comment type="similarity">
    <text evidence="6">Belongs to the UTP23/FCF1 family. UTP23 subfamily.</text>
</comment>
<dbReference type="EMBL" id="JAHMUF010000019">
    <property type="protein sequence ID" value="KAG7192252.1"/>
    <property type="molecule type" value="Genomic_DNA"/>
</dbReference>
<dbReference type="SUPFAM" id="SSF88723">
    <property type="entry name" value="PIN domain-like"/>
    <property type="match status" value="1"/>
</dbReference>
<dbReference type="OrthoDB" id="25675at2759"/>
<dbReference type="Proteomes" id="UP000790833">
    <property type="component" value="Unassembled WGS sequence"/>
</dbReference>
<dbReference type="CDD" id="cd09865">
    <property type="entry name" value="PIN_ScUtp23p-like"/>
    <property type="match status" value="1"/>
</dbReference>
<evidence type="ECO:0000256" key="4">
    <source>
        <dbReference type="ARBA" id="ARBA00023242"/>
    </source>
</evidence>
<keyword evidence="4" id="KW-0539">Nucleus</keyword>
<evidence type="ECO:0000256" key="7">
    <source>
        <dbReference type="ARBA" id="ARBA00076388"/>
    </source>
</evidence>
<feature type="compositionally biased region" description="Polar residues" evidence="8">
    <location>
        <begin position="188"/>
        <end position="199"/>
    </location>
</feature>
<sequence>MRQKRAKSYKKQMNVYLHAFKFREPYQVLVDAEMVSTCVGASFELHKGLERTVQGEVKPMITQCCIRSLYDAKNEEAIALAKTFERRRCNHSQKDPKKPLDCIADITNIGGANKFRYVVATMDQELRKELRRVPGVPLLFMNRSVMVMEPMSKATANFTSQVEAKKLTGGLNDAKLGKKIAKPKSPVTEESNGGNNPPLTVSKKKRKGPAGPNPLSVKKKKTESKPEPEKPSSSSNSRRKRSHGKAKSEPKDDQ</sequence>
<name>A0A9P8AH91_9ASCO</name>
<dbReference type="InterPro" id="IPR029060">
    <property type="entry name" value="PIN-like_dom_sf"/>
</dbReference>
<evidence type="ECO:0000313" key="11">
    <source>
        <dbReference type="Proteomes" id="UP000790833"/>
    </source>
</evidence>
<organism evidence="10 11">
    <name type="scientific">Scheffersomyces spartinae</name>
    <dbReference type="NCBI Taxonomy" id="45513"/>
    <lineage>
        <taxon>Eukaryota</taxon>
        <taxon>Fungi</taxon>
        <taxon>Dikarya</taxon>
        <taxon>Ascomycota</taxon>
        <taxon>Saccharomycotina</taxon>
        <taxon>Pichiomycetes</taxon>
        <taxon>Debaryomycetaceae</taxon>
        <taxon>Scheffersomyces</taxon>
    </lineage>
</organism>
<keyword evidence="2" id="KW-0690">Ribosome biogenesis</keyword>
<evidence type="ECO:0000259" key="9">
    <source>
        <dbReference type="Pfam" id="PF24779"/>
    </source>
</evidence>
<feature type="region of interest" description="Disordered" evidence="8">
    <location>
        <begin position="175"/>
        <end position="254"/>
    </location>
</feature>
<accession>A0A9P8AH91</accession>
<evidence type="ECO:0000256" key="1">
    <source>
        <dbReference type="ARBA" id="ARBA00004604"/>
    </source>
</evidence>
<comment type="function">
    <text evidence="5">Involved in rRNA-processing and ribosome biogenesis.</text>
</comment>
<keyword evidence="11" id="KW-1185">Reference proteome</keyword>